<gene>
    <name evidence="4" type="ORF">COZ82_00920</name>
</gene>
<comment type="caution">
    <text evidence="4">The sequence shown here is derived from an EMBL/GenBank/DDBJ whole genome shotgun (WGS) entry which is preliminary data.</text>
</comment>
<organism evidence="4 5">
    <name type="scientific">Candidatus Kaiserbacteria bacterium CG_4_8_14_3_um_filter_38_9</name>
    <dbReference type="NCBI Taxonomy" id="1974599"/>
    <lineage>
        <taxon>Bacteria</taxon>
        <taxon>Candidatus Kaiseribacteriota</taxon>
    </lineage>
</organism>
<name>A0A2M7IPF8_9BACT</name>
<feature type="region of interest" description="Disordered" evidence="2">
    <location>
        <begin position="69"/>
        <end position="91"/>
    </location>
</feature>
<evidence type="ECO:0000313" key="4">
    <source>
        <dbReference type="EMBL" id="PIW97191.1"/>
    </source>
</evidence>
<dbReference type="EMBL" id="PFHR01000056">
    <property type="protein sequence ID" value="PIW97191.1"/>
    <property type="molecule type" value="Genomic_DNA"/>
</dbReference>
<feature type="coiled-coil region" evidence="1">
    <location>
        <begin position="108"/>
        <end position="135"/>
    </location>
</feature>
<proteinExistence type="predicted"/>
<accession>A0A2M7IPF8</accession>
<evidence type="ECO:0000256" key="1">
    <source>
        <dbReference type="SAM" id="Coils"/>
    </source>
</evidence>
<feature type="transmembrane region" description="Helical" evidence="3">
    <location>
        <begin position="39"/>
        <end position="58"/>
    </location>
</feature>
<keyword evidence="3" id="KW-1133">Transmembrane helix</keyword>
<dbReference type="AlphaFoldDB" id="A0A2M7IPF8"/>
<protein>
    <submittedName>
        <fullName evidence="4">Uncharacterized protein</fullName>
    </submittedName>
</protein>
<evidence type="ECO:0000313" key="5">
    <source>
        <dbReference type="Proteomes" id="UP000230837"/>
    </source>
</evidence>
<keyword evidence="3" id="KW-0812">Transmembrane</keyword>
<evidence type="ECO:0000256" key="3">
    <source>
        <dbReference type="SAM" id="Phobius"/>
    </source>
</evidence>
<reference evidence="5" key="1">
    <citation type="submission" date="2017-09" db="EMBL/GenBank/DDBJ databases">
        <title>Depth-based differentiation of microbial function through sediment-hosted aquifers and enrichment of novel symbionts in the deep terrestrial subsurface.</title>
        <authorList>
            <person name="Probst A.J."/>
            <person name="Ladd B."/>
            <person name="Jarett J.K."/>
            <person name="Geller-Mcgrath D.E."/>
            <person name="Sieber C.M.K."/>
            <person name="Emerson J.B."/>
            <person name="Anantharaman K."/>
            <person name="Thomas B.C."/>
            <person name="Malmstrom R."/>
            <person name="Stieglmeier M."/>
            <person name="Klingl A."/>
            <person name="Woyke T."/>
            <person name="Ryan C.M."/>
            <person name="Banfield J.F."/>
        </authorList>
    </citation>
    <scope>NUCLEOTIDE SEQUENCE [LARGE SCALE GENOMIC DNA]</scope>
</reference>
<evidence type="ECO:0000256" key="2">
    <source>
        <dbReference type="SAM" id="MobiDB-lite"/>
    </source>
</evidence>
<keyword evidence="1" id="KW-0175">Coiled coil</keyword>
<dbReference type="Proteomes" id="UP000230837">
    <property type="component" value="Unassembled WGS sequence"/>
</dbReference>
<sequence length="138" mass="14911">MSEDHKINEPNFEGEEMKMPTETAPLPAEVNKSILSGPIILLLFIILVVILGGLYYWYSIVKSIPIIQPTNNRPTAEQNNEPESTNAEAQTQALDVVSTSDELGAIEADVSSTNLDNLDAELNALDAELTGALDASNI</sequence>
<keyword evidence="3" id="KW-0472">Membrane</keyword>